<protein>
    <submittedName>
        <fullName evidence="1">Uncharacterized protein</fullName>
    </submittedName>
</protein>
<reference evidence="1" key="2">
    <citation type="submission" date="2015-02" db="UniProtKB">
        <authorList>
            <consortium name="EnsemblMetazoa"/>
        </authorList>
    </citation>
    <scope>IDENTIFICATION</scope>
</reference>
<dbReference type="EnsemblMetazoa" id="SMAR013189-RA">
    <property type="protein sequence ID" value="SMAR013189-PA"/>
    <property type="gene ID" value="SMAR013189"/>
</dbReference>
<accession>T1JH59</accession>
<dbReference type="Proteomes" id="UP000014500">
    <property type="component" value="Unassembled WGS sequence"/>
</dbReference>
<organism evidence="1 2">
    <name type="scientific">Strigamia maritima</name>
    <name type="common">European centipede</name>
    <name type="synonym">Geophilus maritimus</name>
    <dbReference type="NCBI Taxonomy" id="126957"/>
    <lineage>
        <taxon>Eukaryota</taxon>
        <taxon>Metazoa</taxon>
        <taxon>Ecdysozoa</taxon>
        <taxon>Arthropoda</taxon>
        <taxon>Myriapoda</taxon>
        <taxon>Chilopoda</taxon>
        <taxon>Pleurostigmophora</taxon>
        <taxon>Geophilomorpha</taxon>
        <taxon>Linotaeniidae</taxon>
        <taxon>Strigamia</taxon>
    </lineage>
</organism>
<name>T1JH59_STRMM</name>
<dbReference type="PANTHER" id="PTHR14386:SF2">
    <property type="entry name" value="PROTEIN FAM204A"/>
    <property type="match status" value="1"/>
</dbReference>
<dbReference type="PANTHER" id="PTHR14386">
    <property type="entry name" value="PROTEIN FAM204A"/>
    <property type="match status" value="1"/>
</dbReference>
<proteinExistence type="predicted"/>
<evidence type="ECO:0000313" key="2">
    <source>
        <dbReference type="Proteomes" id="UP000014500"/>
    </source>
</evidence>
<dbReference type="HOGENOM" id="CLU_1332555_0_0_1"/>
<dbReference type="OMA" id="QRWEMKS"/>
<keyword evidence="2" id="KW-1185">Reference proteome</keyword>
<reference evidence="2" key="1">
    <citation type="submission" date="2011-05" db="EMBL/GenBank/DDBJ databases">
        <authorList>
            <person name="Richards S.R."/>
            <person name="Qu J."/>
            <person name="Jiang H."/>
            <person name="Jhangiani S.N."/>
            <person name="Agravi P."/>
            <person name="Goodspeed R."/>
            <person name="Gross S."/>
            <person name="Mandapat C."/>
            <person name="Jackson L."/>
            <person name="Mathew T."/>
            <person name="Pu L."/>
            <person name="Thornton R."/>
            <person name="Saada N."/>
            <person name="Wilczek-Boney K.B."/>
            <person name="Lee S."/>
            <person name="Kovar C."/>
            <person name="Wu Y."/>
            <person name="Scherer S.E."/>
            <person name="Worley K.C."/>
            <person name="Muzny D.M."/>
            <person name="Gibbs R."/>
        </authorList>
    </citation>
    <scope>NUCLEOTIDE SEQUENCE</scope>
    <source>
        <strain evidence="2">Brora</strain>
    </source>
</reference>
<dbReference type="AlphaFoldDB" id="T1JH59"/>
<evidence type="ECO:0000313" key="1">
    <source>
        <dbReference type="EnsemblMetazoa" id="SMAR013189-PA"/>
    </source>
</evidence>
<dbReference type="eggNOG" id="ENOG502S9J9">
    <property type="taxonomic scope" value="Eukaryota"/>
</dbReference>
<dbReference type="STRING" id="126957.T1JH59"/>
<dbReference type="EMBL" id="JH432222">
    <property type="status" value="NOT_ANNOTATED_CDS"/>
    <property type="molecule type" value="Genomic_DNA"/>
</dbReference>
<dbReference type="InterPro" id="IPR037690">
    <property type="entry name" value="FAM204A"/>
</dbReference>
<sequence>MCTSVCRWVKRVISAAVNMSCTDEITQQTSSNDDEEEIDIWVVGKKPNTLEKRTKEQEKAKCKPENDPHLEKFKHLKERRQAMKDRSDHLRAKNLSRKAKKAARRTMREPAVREELEKLQGAVETDTSRSTRAISNDAEAEWGQVKKYINVNKHLVGPVDHGWCGPKTDLERKIDDAIEKGNLEEAEKLSDQLTSRNFAVKVNEAFQAKKYDEKRKVEKEEEIAKRQKTLNWGFEAKQRWEMKSNL</sequence>